<dbReference type="GO" id="GO:0106099">
    <property type="term" value="F:2-keto-3-deoxy-L-rhamnonate aldolase activity"/>
    <property type="evidence" value="ECO:0007669"/>
    <property type="project" value="UniProtKB-EC"/>
</dbReference>
<accession>A0A5C6EI15</accession>
<dbReference type="GO" id="GO:0005737">
    <property type="term" value="C:cytoplasm"/>
    <property type="evidence" value="ECO:0007669"/>
    <property type="project" value="TreeGrafter"/>
</dbReference>
<name>A0A5C6EI15_9BACT</name>
<comment type="similarity">
    <text evidence="1">Belongs to the HpcH/HpaI aldolase family.</text>
</comment>
<evidence type="ECO:0000256" key="3">
    <source>
        <dbReference type="ARBA" id="ARBA00023239"/>
    </source>
</evidence>
<gene>
    <name evidence="5" type="primary">rhmA</name>
    <name evidence="5" type="ORF">Poly51_50750</name>
</gene>
<keyword evidence="2" id="KW-0479">Metal-binding</keyword>
<organism evidence="5 6">
    <name type="scientific">Rubripirellula tenax</name>
    <dbReference type="NCBI Taxonomy" id="2528015"/>
    <lineage>
        <taxon>Bacteria</taxon>
        <taxon>Pseudomonadati</taxon>
        <taxon>Planctomycetota</taxon>
        <taxon>Planctomycetia</taxon>
        <taxon>Pirellulales</taxon>
        <taxon>Pirellulaceae</taxon>
        <taxon>Rubripirellula</taxon>
    </lineage>
</organism>
<dbReference type="EC" id="4.1.2.53" evidence="5"/>
<dbReference type="EMBL" id="SJPW01000007">
    <property type="protein sequence ID" value="TWU47276.1"/>
    <property type="molecule type" value="Genomic_DNA"/>
</dbReference>
<evidence type="ECO:0000313" key="6">
    <source>
        <dbReference type="Proteomes" id="UP000318288"/>
    </source>
</evidence>
<dbReference type="RefSeq" id="WP_146460964.1">
    <property type="nucleotide sequence ID" value="NZ_SJPW01000007.1"/>
</dbReference>
<dbReference type="InterPro" id="IPR050251">
    <property type="entry name" value="HpcH-HpaI_aldolase"/>
</dbReference>
<evidence type="ECO:0000256" key="1">
    <source>
        <dbReference type="ARBA" id="ARBA00005568"/>
    </source>
</evidence>
<dbReference type="InterPro" id="IPR005000">
    <property type="entry name" value="Aldolase/citrate-lyase_domain"/>
</dbReference>
<dbReference type="SUPFAM" id="SSF51621">
    <property type="entry name" value="Phosphoenolpyruvate/pyruvate domain"/>
    <property type="match status" value="1"/>
</dbReference>
<dbReference type="AlphaFoldDB" id="A0A5C6EI15"/>
<dbReference type="Gene3D" id="3.20.20.60">
    <property type="entry name" value="Phosphoenolpyruvate-binding domains"/>
    <property type="match status" value="1"/>
</dbReference>
<dbReference type="InterPro" id="IPR040442">
    <property type="entry name" value="Pyrv_kinase-like_dom_sf"/>
</dbReference>
<dbReference type="Pfam" id="PF03328">
    <property type="entry name" value="HpcH_HpaI"/>
    <property type="match status" value="1"/>
</dbReference>
<evidence type="ECO:0000313" key="5">
    <source>
        <dbReference type="EMBL" id="TWU47276.1"/>
    </source>
</evidence>
<comment type="caution">
    <text evidence="5">The sequence shown here is derived from an EMBL/GenBank/DDBJ whole genome shotgun (WGS) entry which is preliminary data.</text>
</comment>
<evidence type="ECO:0000259" key="4">
    <source>
        <dbReference type="Pfam" id="PF03328"/>
    </source>
</evidence>
<dbReference type="PANTHER" id="PTHR30502:SF0">
    <property type="entry name" value="PHOSPHOENOLPYRUVATE CARBOXYLASE FAMILY PROTEIN"/>
    <property type="match status" value="1"/>
</dbReference>
<dbReference type="GO" id="GO:0046872">
    <property type="term" value="F:metal ion binding"/>
    <property type="evidence" value="ECO:0007669"/>
    <property type="project" value="UniProtKB-KW"/>
</dbReference>
<sequence length="252" mass="27252">MKSTSFRDAFRSGHPLTGFQLTSFGPHWPRQLAGAIDFAFIDCEHHCFSREQVAWMCVGYRGAGIAPIVRVLRPDASLVRAAMDDGAQGVVVPYVETVEQVRSVVAAAKLRPIQGERAASAMSGKPLDESMMATSNKHCGDVSLILQIESETAVQRCDSLVSVDGVDGVLVGPYDLTATLGCLGQHEDTRFQEAAKTIAKIVRGKGLGAGIYFAESPQKEVMAAEWGYNLMIRGCDWTLVREALAMRQATSS</sequence>
<dbReference type="Proteomes" id="UP000318288">
    <property type="component" value="Unassembled WGS sequence"/>
</dbReference>
<proteinExistence type="inferred from homology"/>
<dbReference type="OrthoDB" id="86160at2"/>
<protein>
    <submittedName>
        <fullName evidence="5">2-keto-3-deoxy-L-rhamnonate aldolase</fullName>
        <ecNumber evidence="5">4.1.2.53</ecNumber>
    </submittedName>
</protein>
<evidence type="ECO:0000256" key="2">
    <source>
        <dbReference type="ARBA" id="ARBA00022723"/>
    </source>
</evidence>
<reference evidence="5 6" key="1">
    <citation type="submission" date="2019-02" db="EMBL/GenBank/DDBJ databases">
        <title>Deep-cultivation of Planctomycetes and their phenomic and genomic characterization uncovers novel biology.</title>
        <authorList>
            <person name="Wiegand S."/>
            <person name="Jogler M."/>
            <person name="Boedeker C."/>
            <person name="Pinto D."/>
            <person name="Vollmers J."/>
            <person name="Rivas-Marin E."/>
            <person name="Kohn T."/>
            <person name="Peeters S.H."/>
            <person name="Heuer A."/>
            <person name="Rast P."/>
            <person name="Oberbeckmann S."/>
            <person name="Bunk B."/>
            <person name="Jeske O."/>
            <person name="Meyerdierks A."/>
            <person name="Storesund J.E."/>
            <person name="Kallscheuer N."/>
            <person name="Luecker S."/>
            <person name="Lage O.M."/>
            <person name="Pohl T."/>
            <person name="Merkel B.J."/>
            <person name="Hornburger P."/>
            <person name="Mueller R.-W."/>
            <person name="Bruemmer F."/>
            <person name="Labrenz M."/>
            <person name="Spormann A.M."/>
            <person name="Op Den Camp H."/>
            <person name="Overmann J."/>
            <person name="Amann R."/>
            <person name="Jetten M.S.M."/>
            <person name="Mascher T."/>
            <person name="Medema M.H."/>
            <person name="Devos D.P."/>
            <person name="Kaster A.-K."/>
            <person name="Ovreas L."/>
            <person name="Rohde M."/>
            <person name="Galperin M.Y."/>
            <person name="Jogler C."/>
        </authorList>
    </citation>
    <scope>NUCLEOTIDE SEQUENCE [LARGE SCALE GENOMIC DNA]</scope>
    <source>
        <strain evidence="5 6">Poly51</strain>
    </source>
</reference>
<keyword evidence="3 5" id="KW-0456">Lyase</keyword>
<dbReference type="PANTHER" id="PTHR30502">
    <property type="entry name" value="2-KETO-3-DEOXY-L-RHAMNONATE ALDOLASE"/>
    <property type="match status" value="1"/>
</dbReference>
<feature type="domain" description="HpcH/HpaI aldolase/citrate lyase" evidence="4">
    <location>
        <begin position="55"/>
        <end position="242"/>
    </location>
</feature>
<dbReference type="InterPro" id="IPR015813">
    <property type="entry name" value="Pyrv/PenolPyrv_kinase-like_dom"/>
</dbReference>
<keyword evidence="6" id="KW-1185">Reference proteome</keyword>